<keyword evidence="8" id="KW-1185">Reference proteome</keyword>
<evidence type="ECO:0000256" key="5">
    <source>
        <dbReference type="ARBA" id="ARBA00023136"/>
    </source>
</evidence>
<organism evidence="7 8">
    <name type="scientific">Natrinema salaciae</name>
    <dbReference type="NCBI Taxonomy" id="1186196"/>
    <lineage>
        <taxon>Archaea</taxon>
        <taxon>Methanobacteriati</taxon>
        <taxon>Methanobacteriota</taxon>
        <taxon>Stenosarchaea group</taxon>
        <taxon>Halobacteria</taxon>
        <taxon>Halobacteriales</taxon>
        <taxon>Natrialbaceae</taxon>
        <taxon>Natrinema</taxon>
    </lineage>
</organism>
<dbReference type="GO" id="GO:0015658">
    <property type="term" value="F:branched-chain amino acid transmembrane transporter activity"/>
    <property type="evidence" value="ECO:0007669"/>
    <property type="project" value="InterPro"/>
</dbReference>
<feature type="transmembrane region" description="Helical" evidence="6">
    <location>
        <begin position="242"/>
        <end position="271"/>
    </location>
</feature>
<dbReference type="Proteomes" id="UP000199114">
    <property type="component" value="Unassembled WGS sequence"/>
</dbReference>
<feature type="transmembrane region" description="Helical" evidence="6">
    <location>
        <begin position="202"/>
        <end position="221"/>
    </location>
</feature>
<feature type="transmembrane region" description="Helical" evidence="6">
    <location>
        <begin position="108"/>
        <end position="134"/>
    </location>
</feature>
<dbReference type="InterPro" id="IPR001851">
    <property type="entry name" value="ABC_transp_permease"/>
</dbReference>
<keyword evidence="4 6" id="KW-1133">Transmembrane helix</keyword>
<evidence type="ECO:0000256" key="6">
    <source>
        <dbReference type="SAM" id="Phobius"/>
    </source>
</evidence>
<name>A0A1H9A135_9EURY</name>
<evidence type="ECO:0000313" key="7">
    <source>
        <dbReference type="EMBL" id="SEP70211.1"/>
    </source>
</evidence>
<keyword evidence="2" id="KW-1003">Cell membrane</keyword>
<evidence type="ECO:0000313" key="8">
    <source>
        <dbReference type="Proteomes" id="UP000199114"/>
    </source>
</evidence>
<accession>A0A1H9A135</accession>
<dbReference type="RefSeq" id="WP_090612173.1">
    <property type="nucleotide sequence ID" value="NZ_FOFD01000001.1"/>
</dbReference>
<keyword evidence="3 6" id="KW-0812">Transmembrane</keyword>
<reference evidence="8" key="1">
    <citation type="submission" date="2016-10" db="EMBL/GenBank/DDBJ databases">
        <authorList>
            <person name="Varghese N."/>
            <person name="Submissions S."/>
        </authorList>
    </citation>
    <scope>NUCLEOTIDE SEQUENCE [LARGE SCALE GENOMIC DNA]</scope>
    <source>
        <strain evidence="8">DSM 25055</strain>
    </source>
</reference>
<dbReference type="CDD" id="cd06581">
    <property type="entry name" value="TM_PBP1_LivM_like"/>
    <property type="match status" value="1"/>
</dbReference>
<feature type="transmembrane region" description="Helical" evidence="6">
    <location>
        <begin position="63"/>
        <end position="96"/>
    </location>
</feature>
<feature type="transmembrane region" description="Helical" evidence="6">
    <location>
        <begin position="328"/>
        <end position="352"/>
    </location>
</feature>
<protein>
    <submittedName>
        <fullName evidence="7">Amino acid/amide ABC transporter membrane protein 2, HAAT family</fullName>
    </submittedName>
</protein>
<feature type="transmembrane region" description="Helical" evidence="6">
    <location>
        <begin position="34"/>
        <end position="56"/>
    </location>
</feature>
<comment type="subcellular location">
    <subcellularLocation>
        <location evidence="1">Cell membrane</location>
        <topology evidence="1">Multi-pass membrane protein</topology>
    </subcellularLocation>
</comment>
<dbReference type="InterPro" id="IPR043428">
    <property type="entry name" value="LivM-like"/>
</dbReference>
<dbReference type="Pfam" id="PF02653">
    <property type="entry name" value="BPD_transp_2"/>
    <property type="match status" value="1"/>
</dbReference>
<evidence type="ECO:0000256" key="1">
    <source>
        <dbReference type="ARBA" id="ARBA00004651"/>
    </source>
</evidence>
<proteinExistence type="predicted"/>
<keyword evidence="5 6" id="KW-0472">Membrane</keyword>
<dbReference type="STRING" id="1186196.SAMN04489841_0316"/>
<dbReference type="OrthoDB" id="30958at2157"/>
<dbReference type="GO" id="GO:0005886">
    <property type="term" value="C:plasma membrane"/>
    <property type="evidence" value="ECO:0007669"/>
    <property type="project" value="UniProtKB-SubCell"/>
</dbReference>
<sequence>MSPVVGSRGSSAGILDRIRDRLEGPNTLGNSTPFWVAFAGAVVALAAYPQVVGLYAILTSTKYFALAFLAVSLTVVWGYCGVLSFGQVAFFGIAAYTFGIIGVNVSTAAGITAAVVGAVAAGTLFALVLGYFMFYGGVSDVYVTIITLVVALVLNTFMAQTAGSEWAIGEAQLGGFNGMPGIPDLVIGVGETSIELGDIVPLYYALLAALVVTYLALRVFVNSQFGMTLVAVREDEQRTATFGYNIAFVKLIAFTIGGAIAAVGGVFYAAWGNYVDPTVFGVQFAALPVVWASIGGRESLLGTIGATLSIERMRTGLTEGIGPLGPEWAFVIVGGLLITVILLMPAGVAPFLDRIGTRLLDRVGDRSSSRSTEDAVE</sequence>
<evidence type="ECO:0000256" key="4">
    <source>
        <dbReference type="ARBA" id="ARBA00022989"/>
    </source>
</evidence>
<dbReference type="PANTHER" id="PTHR30482">
    <property type="entry name" value="HIGH-AFFINITY BRANCHED-CHAIN AMINO ACID TRANSPORT SYSTEM PERMEASE"/>
    <property type="match status" value="1"/>
</dbReference>
<dbReference type="EMBL" id="FOFD01000001">
    <property type="protein sequence ID" value="SEP70211.1"/>
    <property type="molecule type" value="Genomic_DNA"/>
</dbReference>
<evidence type="ECO:0000256" key="3">
    <source>
        <dbReference type="ARBA" id="ARBA00022692"/>
    </source>
</evidence>
<feature type="transmembrane region" description="Helical" evidence="6">
    <location>
        <begin position="141"/>
        <end position="159"/>
    </location>
</feature>
<dbReference type="AlphaFoldDB" id="A0A1H9A135"/>
<evidence type="ECO:0000256" key="2">
    <source>
        <dbReference type="ARBA" id="ARBA00022475"/>
    </source>
</evidence>
<dbReference type="PANTHER" id="PTHR30482:SF17">
    <property type="entry name" value="ABC TRANSPORTER ATP-BINDING PROTEIN"/>
    <property type="match status" value="1"/>
</dbReference>
<gene>
    <name evidence="7" type="ORF">SAMN04489841_0316</name>
</gene>